<comment type="pathway">
    <text evidence="4 8">Carbohydrate degradation; pentose phosphate pathway; D-ribulose 5-phosphate from D-glucose 6-phosphate (oxidative stage): step 3/3.</text>
</comment>
<feature type="binding site" evidence="7">
    <location>
        <begin position="89"/>
        <end position="91"/>
    </location>
    <ligand>
        <name>NADP(+)</name>
        <dbReference type="ChEBI" id="CHEBI:58349"/>
    </ligand>
</feature>
<dbReference type="STRING" id="1379.HMPREF3186_00289"/>
<feature type="binding site" description="in other chain" evidence="6">
    <location>
        <position position="205"/>
    </location>
    <ligand>
        <name>substrate</name>
        <note>ligand shared between dimeric partners</note>
    </ligand>
</feature>
<keyword evidence="2 4" id="KW-0560">Oxidoreductase</keyword>
<dbReference type="InterPro" id="IPR006115">
    <property type="entry name" value="6PGDH_NADP-bd"/>
</dbReference>
<protein>
    <recommendedName>
        <fullName evidence="4 8">6-phosphogluconate dehydrogenase, decarboxylating</fullName>
        <ecNumber evidence="4 8">1.1.1.44</ecNumber>
    </recommendedName>
</protein>
<feature type="binding site" description="in other chain" evidence="6">
    <location>
        <begin position="143"/>
        <end position="145"/>
    </location>
    <ligand>
        <name>substrate</name>
        <note>ligand shared between dimeric partners</note>
    </ligand>
</feature>
<evidence type="ECO:0000256" key="8">
    <source>
        <dbReference type="RuleBase" id="RU000485"/>
    </source>
</evidence>
<dbReference type="InterPro" id="IPR008927">
    <property type="entry name" value="6-PGluconate_DH-like_C_sf"/>
</dbReference>
<comment type="function">
    <text evidence="4">Catalyzes the oxidative decarboxylation of 6-phosphogluconate to ribulose 5-phosphate and CO(2), with concomitant reduction of NADP to NADPH.</text>
</comment>
<keyword evidence="4 8" id="KW-0521">NADP</keyword>
<feature type="active site" description="Proton donor" evidence="5">
    <location>
        <position position="204"/>
    </location>
</feature>
<keyword evidence="3 8" id="KW-0311">Gluconate utilization</keyword>
<dbReference type="Pfam" id="PF00393">
    <property type="entry name" value="6PGD"/>
    <property type="match status" value="1"/>
</dbReference>
<dbReference type="EMBL" id="LSDC01000018">
    <property type="protein sequence ID" value="KXB63103.1"/>
    <property type="molecule type" value="Genomic_DNA"/>
</dbReference>
<evidence type="ECO:0000256" key="7">
    <source>
        <dbReference type="PIRSR" id="PIRSR000109-3"/>
    </source>
</evidence>
<evidence type="ECO:0000259" key="9">
    <source>
        <dbReference type="SMART" id="SM01350"/>
    </source>
</evidence>
<reference evidence="11" key="1">
    <citation type="submission" date="2016-01" db="EMBL/GenBank/DDBJ databases">
        <authorList>
            <person name="Mitreva M."/>
            <person name="Pepin K.H."/>
            <person name="Mihindukulasuriya K.A."/>
            <person name="Fulton R."/>
            <person name="Fronick C."/>
            <person name="O'Laughlin M."/>
            <person name="Miner T."/>
            <person name="Herter B."/>
            <person name="Rosa B.A."/>
            <person name="Cordes M."/>
            <person name="Tomlinson C."/>
            <person name="Wollam A."/>
            <person name="Palsikar V.B."/>
            <person name="Mardis E.R."/>
            <person name="Wilson R.K."/>
        </authorList>
    </citation>
    <scope>NUCLEOTIDE SEQUENCE [LARGE SCALE GENOMIC DNA]</scope>
    <source>
        <strain evidence="11">DNF01167</strain>
    </source>
</reference>
<dbReference type="SUPFAM" id="SSF48179">
    <property type="entry name" value="6-phosphogluconate dehydrogenase C-terminal domain-like"/>
    <property type="match status" value="1"/>
</dbReference>
<evidence type="ECO:0000256" key="3">
    <source>
        <dbReference type="ARBA" id="ARBA00023064"/>
    </source>
</evidence>
<dbReference type="NCBIfam" id="NF006765">
    <property type="entry name" value="PRK09287.1"/>
    <property type="match status" value="1"/>
</dbReference>
<proteinExistence type="inferred from homology"/>
<feature type="binding site" evidence="6">
    <location>
        <position position="459"/>
    </location>
    <ligand>
        <name>substrate</name>
        <note>ligand shared between dimeric partners</note>
    </ligand>
</feature>
<organism evidence="10 11">
    <name type="scientific">Gemella haemolysans</name>
    <dbReference type="NCBI Taxonomy" id="1379"/>
    <lineage>
        <taxon>Bacteria</taxon>
        <taxon>Bacillati</taxon>
        <taxon>Bacillota</taxon>
        <taxon>Bacilli</taxon>
        <taxon>Bacillales</taxon>
        <taxon>Gemellaceae</taxon>
        <taxon>Gemella</taxon>
    </lineage>
</organism>
<dbReference type="PIRSF" id="PIRSF000109">
    <property type="entry name" value="6PGD"/>
    <property type="match status" value="1"/>
</dbReference>
<feature type="binding site" description="in other chain" evidence="6">
    <location>
        <position position="117"/>
    </location>
    <ligand>
        <name>substrate</name>
        <note>ligand shared between dimeric partners</note>
    </ligand>
</feature>
<dbReference type="Proteomes" id="UP000070355">
    <property type="component" value="Unassembled WGS sequence"/>
</dbReference>
<dbReference type="GO" id="GO:0004616">
    <property type="term" value="F:phosphogluconate dehydrogenase (decarboxylating) activity"/>
    <property type="evidence" value="ECO:0007669"/>
    <property type="project" value="UniProtKB-EC"/>
</dbReference>
<dbReference type="GO" id="GO:0019521">
    <property type="term" value="P:D-gluconate metabolic process"/>
    <property type="evidence" value="ECO:0007669"/>
    <property type="project" value="UniProtKB-KW"/>
</dbReference>
<dbReference type="FunFam" id="1.20.5.320:FF:000001">
    <property type="entry name" value="6-phosphogluconate dehydrogenase, decarboxylating"/>
    <property type="match status" value="1"/>
</dbReference>
<dbReference type="UniPathway" id="UPA00115">
    <property type="reaction ID" value="UER00410"/>
</dbReference>
<dbReference type="PRINTS" id="PR00076">
    <property type="entry name" value="6PGDHDRGNASE"/>
</dbReference>
<name>A0A134A5W7_9BACL</name>
<dbReference type="AlphaFoldDB" id="A0A134A5W7"/>
<comment type="similarity">
    <text evidence="1 4 8">Belongs to the 6-phosphogluconate dehydrogenase family.</text>
</comment>
<dbReference type="InterPro" id="IPR006183">
    <property type="entry name" value="Pgluconate_DH"/>
</dbReference>
<dbReference type="SUPFAM" id="SSF51735">
    <property type="entry name" value="NAD(P)-binding Rossmann-fold domains"/>
    <property type="match status" value="1"/>
</dbReference>
<comment type="catalytic activity">
    <reaction evidence="4 8">
        <text>6-phospho-D-gluconate + NADP(+) = D-ribulose 5-phosphate + CO2 + NADPH</text>
        <dbReference type="Rhea" id="RHEA:10116"/>
        <dbReference type="ChEBI" id="CHEBI:16526"/>
        <dbReference type="ChEBI" id="CHEBI:57783"/>
        <dbReference type="ChEBI" id="CHEBI:58121"/>
        <dbReference type="ChEBI" id="CHEBI:58349"/>
        <dbReference type="ChEBI" id="CHEBI:58759"/>
        <dbReference type="EC" id="1.1.1.44"/>
    </reaction>
</comment>
<dbReference type="EC" id="1.1.1.44" evidence="4 8"/>
<feature type="binding site" evidence="6">
    <location>
        <position position="465"/>
    </location>
    <ligand>
        <name>substrate</name>
        <note>ligand shared between dimeric partners</note>
    </ligand>
</feature>
<evidence type="ECO:0000256" key="4">
    <source>
        <dbReference type="PIRNR" id="PIRNR000109"/>
    </source>
</evidence>
<dbReference type="Gene3D" id="1.20.5.320">
    <property type="entry name" value="6-Phosphogluconate Dehydrogenase, domain 3"/>
    <property type="match status" value="1"/>
</dbReference>
<dbReference type="InterPro" id="IPR006113">
    <property type="entry name" value="6PGDH_Gnd/GntZ"/>
</dbReference>
<accession>A0A134A5W7</accession>
<feature type="binding site" description="in other chain" evidence="6">
    <location>
        <position position="301"/>
    </location>
    <ligand>
        <name>substrate</name>
        <note>ligand shared between dimeric partners</note>
    </ligand>
</feature>
<evidence type="ECO:0000313" key="10">
    <source>
        <dbReference type="EMBL" id="KXB63103.1"/>
    </source>
</evidence>
<dbReference type="PATRIC" id="fig|1379.3.peg.285"/>
<gene>
    <name evidence="10" type="ORF">HMPREF3186_00289</name>
</gene>
<sequence length="486" mass="54206">MFSGIILGKKQLGGSLMKQNIGVIGLSVMGSNLALNIADNGFKVAVFNRTTTVVDKMLEEHPHKNVVGRYSLQELIDGLEKPRKVVLMVKAGFAVDSLIEQLTPLLEKGDIIIDGGNSFFKDTQRRYDLLLEKGINYFGVGVSGGEEGARFGPALMPGGDEKAYEEIRPILEAIAAKVNGVPCCSYTSTGGAGHYVKMVHNGIEYGDMQLISEAYKVLKHLGGFTNEELQETFEEWNKGELESYLIEITANIFKVKEEDGSYLVDKILDKSQQKGTGKWTNEQAIDLGIDVSVITAALNGRYMSNLKEERVRAEQEFTRKPYAVVEDKERLKNIVKDALFISKIVSYAQGFKLLQAAEKEYSWTFDYSQIAKIFRGGCIIQAKILQNIIEAYQNNPKLENLIFDPFFKEVIETRQDSLREVAALAITNRLPLSAMTSAISYLDIYTTANSGANLIQAQRDYFGAHTFERTDKEGSYHYDWVGNNGK</sequence>
<dbReference type="InterPro" id="IPR013328">
    <property type="entry name" value="6PGD_dom2"/>
</dbReference>
<evidence type="ECO:0000256" key="5">
    <source>
        <dbReference type="PIRSR" id="PIRSR000109-1"/>
    </source>
</evidence>
<feature type="binding site" evidence="7">
    <location>
        <begin position="25"/>
        <end position="30"/>
    </location>
    <ligand>
        <name>NADP(+)</name>
        <dbReference type="ChEBI" id="CHEBI:58349"/>
    </ligand>
</feature>
<dbReference type="NCBIfam" id="TIGR00873">
    <property type="entry name" value="gnd"/>
    <property type="match status" value="1"/>
</dbReference>
<dbReference type="PANTHER" id="PTHR11811">
    <property type="entry name" value="6-PHOSPHOGLUCONATE DEHYDROGENASE"/>
    <property type="match status" value="1"/>
</dbReference>
<evidence type="ECO:0000256" key="2">
    <source>
        <dbReference type="ARBA" id="ARBA00023002"/>
    </source>
</evidence>
<feature type="binding site" evidence="7">
    <location>
        <position position="117"/>
    </location>
    <ligand>
        <name>NADP(+)</name>
        <dbReference type="ChEBI" id="CHEBI:58349"/>
    </ligand>
</feature>
<feature type="binding site" evidence="7">
    <location>
        <begin position="48"/>
        <end position="50"/>
    </location>
    <ligand>
        <name>NADP(+)</name>
        <dbReference type="ChEBI" id="CHEBI:58349"/>
    </ligand>
</feature>
<comment type="caution">
    <text evidence="10">The sequence shown here is derived from an EMBL/GenBank/DDBJ whole genome shotgun (WGS) entry which is preliminary data.</text>
</comment>
<evidence type="ECO:0000256" key="1">
    <source>
        <dbReference type="ARBA" id="ARBA00008419"/>
    </source>
</evidence>
<dbReference type="FunFam" id="1.10.1040.10:FF:000002">
    <property type="entry name" value="6-phosphogluconate dehydrogenase, decarboxylating"/>
    <property type="match status" value="1"/>
</dbReference>
<dbReference type="InterPro" id="IPR006114">
    <property type="entry name" value="6PGDH_C"/>
</dbReference>
<feature type="binding site" description="in other chain" evidence="6">
    <location>
        <position position="274"/>
    </location>
    <ligand>
        <name>substrate</name>
        <note>ligand shared between dimeric partners</note>
    </ligand>
</feature>
<feature type="binding site" description="in other chain" evidence="6">
    <location>
        <begin position="200"/>
        <end position="201"/>
    </location>
    <ligand>
        <name>substrate</name>
        <note>ligand shared between dimeric partners</note>
    </ligand>
</feature>
<dbReference type="Pfam" id="PF03446">
    <property type="entry name" value="NAD_binding_2"/>
    <property type="match status" value="1"/>
</dbReference>
<dbReference type="Gene3D" id="3.40.50.720">
    <property type="entry name" value="NAD(P)-binding Rossmann-like Domain"/>
    <property type="match status" value="1"/>
</dbReference>
<feature type="domain" description="6-phosphogluconate dehydrogenase C-terminal" evidence="9">
    <location>
        <begin position="193"/>
        <end position="481"/>
    </location>
</feature>
<evidence type="ECO:0000313" key="11">
    <source>
        <dbReference type="Proteomes" id="UP000070355"/>
    </source>
</evidence>
<dbReference type="InterPro" id="IPR036291">
    <property type="entry name" value="NAD(P)-bd_dom_sf"/>
</dbReference>
<dbReference type="GO" id="GO:0006098">
    <property type="term" value="P:pentose-phosphate shunt"/>
    <property type="evidence" value="ECO:0007669"/>
    <property type="project" value="UniProtKB-UniPathway"/>
</dbReference>
<comment type="subunit">
    <text evidence="4">Homodimer.</text>
</comment>
<dbReference type="Gene3D" id="1.10.1040.10">
    <property type="entry name" value="N-(1-d-carboxylethyl)-l-norvaline Dehydrogenase, domain 2"/>
    <property type="match status" value="1"/>
</dbReference>
<dbReference type="GO" id="GO:0050661">
    <property type="term" value="F:NADP binding"/>
    <property type="evidence" value="ECO:0007669"/>
    <property type="project" value="InterPro"/>
</dbReference>
<dbReference type="SMART" id="SM01350">
    <property type="entry name" value="6PGD"/>
    <property type="match status" value="1"/>
</dbReference>
<feature type="active site" description="Proton acceptor" evidence="5">
    <location>
        <position position="197"/>
    </location>
</feature>
<keyword evidence="4 8" id="KW-0570">Pentose shunt</keyword>
<dbReference type="FunFam" id="3.40.50.720:FF:000007">
    <property type="entry name" value="6-phosphogluconate dehydrogenase, decarboxylating"/>
    <property type="match status" value="1"/>
</dbReference>
<evidence type="ECO:0000256" key="6">
    <source>
        <dbReference type="PIRSR" id="PIRSR000109-2"/>
    </source>
</evidence>